<protein>
    <submittedName>
        <fullName evidence="2">Aldo/keto reductase</fullName>
    </submittedName>
</protein>
<dbReference type="AlphaFoldDB" id="A0A927CI35"/>
<dbReference type="InterPro" id="IPR036812">
    <property type="entry name" value="NAD(P)_OxRdtase_dom_sf"/>
</dbReference>
<accession>A0A927CI35</accession>
<dbReference type="Proteomes" id="UP000632125">
    <property type="component" value="Unassembled WGS sequence"/>
</dbReference>
<evidence type="ECO:0000313" key="2">
    <source>
        <dbReference type="EMBL" id="MBD2867462.1"/>
    </source>
</evidence>
<dbReference type="Pfam" id="PF00248">
    <property type="entry name" value="Aldo_ket_red"/>
    <property type="match status" value="1"/>
</dbReference>
<feature type="domain" description="NADP-dependent oxidoreductase" evidence="1">
    <location>
        <begin position="15"/>
        <end position="302"/>
    </location>
</feature>
<keyword evidence="3" id="KW-1185">Reference proteome</keyword>
<organism evidence="2 3">
    <name type="scientific">Paenibacillus arenilitoris</name>
    <dbReference type="NCBI Taxonomy" id="2772299"/>
    <lineage>
        <taxon>Bacteria</taxon>
        <taxon>Bacillati</taxon>
        <taxon>Bacillota</taxon>
        <taxon>Bacilli</taxon>
        <taxon>Bacillales</taxon>
        <taxon>Paenibacillaceae</taxon>
        <taxon>Paenibacillus</taxon>
    </lineage>
</organism>
<evidence type="ECO:0000259" key="1">
    <source>
        <dbReference type="Pfam" id="PF00248"/>
    </source>
</evidence>
<sequence length="327" mass="36657">MKMMPLERRGLSSSRLALGCMGFGGSWNAEEAYTSEHVLQAERAIDAALSVGITFFDHADIYTRGKAESVFGRVLKQRPGLREQIVLQSKAGIQLAEDDLPGRYNFSKEHILPAVDGILERLGTEYIDILLLHRPDPLMEPDEIAEAFTRLKLSGKVLNFGVSNMSPGQIRFLQRALPDPIVVNQIEMSLLRHDWIDHGMHVNQKAGLNDSFPEGLMEFMQMENIQIQAWGPLAQGRFSGRVSENASEAELKTAELVQELAKRNETTPESIVLAWLMKHPALVQPVIGTVNPERIVACKDAVRQAELMTRDEWYTLLHNARPANKPK</sequence>
<dbReference type="InterPro" id="IPR050523">
    <property type="entry name" value="AKR_Detox_Biosynth"/>
</dbReference>
<evidence type="ECO:0000313" key="3">
    <source>
        <dbReference type="Proteomes" id="UP000632125"/>
    </source>
</evidence>
<dbReference type="Gene3D" id="3.20.20.100">
    <property type="entry name" value="NADP-dependent oxidoreductase domain"/>
    <property type="match status" value="1"/>
</dbReference>
<name>A0A927CI35_9BACL</name>
<proteinExistence type="predicted"/>
<comment type="caution">
    <text evidence="2">The sequence shown here is derived from an EMBL/GenBank/DDBJ whole genome shotgun (WGS) entry which is preliminary data.</text>
</comment>
<dbReference type="PANTHER" id="PTHR43364:SF1">
    <property type="entry name" value="OXIDOREDUCTASE YDHF"/>
    <property type="match status" value="1"/>
</dbReference>
<dbReference type="SUPFAM" id="SSF51430">
    <property type="entry name" value="NAD(P)-linked oxidoreductase"/>
    <property type="match status" value="1"/>
</dbReference>
<dbReference type="RefSeq" id="WP_190858028.1">
    <property type="nucleotide sequence ID" value="NZ_JACXIY010000002.1"/>
</dbReference>
<dbReference type="PANTHER" id="PTHR43364">
    <property type="entry name" value="NADH-SPECIFIC METHYLGLYOXAL REDUCTASE-RELATED"/>
    <property type="match status" value="1"/>
</dbReference>
<dbReference type="GO" id="GO:0005829">
    <property type="term" value="C:cytosol"/>
    <property type="evidence" value="ECO:0007669"/>
    <property type="project" value="TreeGrafter"/>
</dbReference>
<dbReference type="InterPro" id="IPR023210">
    <property type="entry name" value="NADP_OxRdtase_dom"/>
</dbReference>
<reference evidence="2" key="1">
    <citation type="submission" date="2020-09" db="EMBL/GenBank/DDBJ databases">
        <title>A novel bacterium of genus Paenibacillus, isolated from South China Sea.</title>
        <authorList>
            <person name="Huang H."/>
            <person name="Mo K."/>
            <person name="Hu Y."/>
        </authorList>
    </citation>
    <scope>NUCLEOTIDE SEQUENCE</scope>
    <source>
        <strain evidence="2">IB182493</strain>
    </source>
</reference>
<dbReference type="CDD" id="cd19092">
    <property type="entry name" value="AKR_BsYcsN_EcYdhF-like"/>
    <property type="match status" value="1"/>
</dbReference>
<gene>
    <name evidence="2" type="ORF">IDH41_02655</name>
</gene>
<dbReference type="EMBL" id="JACXIY010000002">
    <property type="protein sequence ID" value="MBD2867462.1"/>
    <property type="molecule type" value="Genomic_DNA"/>
</dbReference>